<dbReference type="Proteomes" id="UP000451354">
    <property type="component" value="Chromosome"/>
</dbReference>
<evidence type="ECO:0008006" key="3">
    <source>
        <dbReference type="Google" id="ProtNLM"/>
    </source>
</evidence>
<name>A0A6M5UI79_9MICO</name>
<accession>A0A6M5UI79</accession>
<dbReference type="EMBL" id="CP052757">
    <property type="protein sequence ID" value="QJW37830.1"/>
    <property type="molecule type" value="Genomic_DNA"/>
</dbReference>
<gene>
    <name evidence="1" type="ORF">FIC82_018300</name>
</gene>
<protein>
    <recommendedName>
        <fullName evidence="3">DUF4276 family protein</fullName>
    </recommendedName>
</protein>
<keyword evidence="2" id="KW-1185">Reference proteome</keyword>
<dbReference type="AlphaFoldDB" id="A0A6M5UI79"/>
<evidence type="ECO:0000313" key="1">
    <source>
        <dbReference type="EMBL" id="QJW37830.1"/>
    </source>
</evidence>
<organism evidence="1 2">
    <name type="scientific">Cellulosimicrobium protaetiae</name>
    <dbReference type="NCBI Taxonomy" id="2587808"/>
    <lineage>
        <taxon>Bacteria</taxon>
        <taxon>Bacillati</taxon>
        <taxon>Actinomycetota</taxon>
        <taxon>Actinomycetes</taxon>
        <taxon>Micrococcales</taxon>
        <taxon>Promicromonosporaceae</taxon>
        <taxon>Cellulosimicrobium</taxon>
    </lineage>
</organism>
<dbReference type="OrthoDB" id="7059563at2"/>
<reference evidence="2" key="1">
    <citation type="journal article" date="2022" name="Int. J. Syst. Evol. Microbiol.">
        <title>Cellulosimicrobium protaetiae sp. nov., isolated from the gut of the larva of Protaetia brevitarsis seulensis.</title>
        <authorList>
            <person name="Le Han H."/>
            <person name="Nguyen T.T.H."/>
            <person name="Li Z."/>
            <person name="Shin N.R."/>
            <person name="Kim S.G."/>
        </authorList>
    </citation>
    <scope>NUCLEOTIDE SEQUENCE [LARGE SCALE GENOMIC DNA]</scope>
    <source>
        <strain evidence="2">BI34</strain>
    </source>
</reference>
<proteinExistence type="predicted"/>
<evidence type="ECO:0000313" key="2">
    <source>
        <dbReference type="Proteomes" id="UP000451354"/>
    </source>
</evidence>
<dbReference type="KEGG" id="cprt:FIC82_018300"/>
<sequence>MSFRVFVVCEDHTLDQYVAKPVIEALLGHLGKPRSQVKVVSNPRLNGIGDVEAQFESIATRYAAIGDLLIFALDLDCCDGQEGRKNRRHSFDEKIAKLPSNVLGKVVVVLAVQELEVWALWGSRSKLNAQWSAVRAERDPKELYFDGMTTDADSKFPGKGRARLITESLAAGWQSLATGCPELGDLESQLRARFAA</sequence>
<dbReference type="RefSeq" id="WP_154799432.1">
    <property type="nucleotide sequence ID" value="NZ_CP052757.1"/>
</dbReference>